<evidence type="ECO:0000256" key="2">
    <source>
        <dbReference type="ARBA" id="ARBA00022771"/>
    </source>
</evidence>
<keyword evidence="3" id="KW-0862">Zinc</keyword>
<dbReference type="SUPFAM" id="SSF144232">
    <property type="entry name" value="HIT/MYND zinc finger-like"/>
    <property type="match status" value="1"/>
</dbReference>
<dbReference type="InterPro" id="IPR002893">
    <property type="entry name" value="Znf_MYND"/>
</dbReference>
<evidence type="ECO:0000256" key="1">
    <source>
        <dbReference type="ARBA" id="ARBA00022723"/>
    </source>
</evidence>
<feature type="region of interest" description="Disordered" evidence="5">
    <location>
        <begin position="196"/>
        <end position="217"/>
    </location>
</feature>
<dbReference type="PANTHER" id="PTHR40903">
    <property type="entry name" value="GLYCINE-RICH CELL WALL STRUCTURAL PROTEIN 1-LIKE"/>
    <property type="match status" value="1"/>
</dbReference>
<dbReference type="Proteomes" id="UP000236333">
    <property type="component" value="Unassembled WGS sequence"/>
</dbReference>
<evidence type="ECO:0000259" key="6">
    <source>
        <dbReference type="PROSITE" id="PS50865"/>
    </source>
</evidence>
<evidence type="ECO:0000256" key="4">
    <source>
        <dbReference type="PROSITE-ProRule" id="PRU00134"/>
    </source>
</evidence>
<sequence>MEVLPEDYKDAARRLPAAAARLVGVPGSGPPLSAAEAEQVAEMVSTLVEVLHDDDSETRSADAILSDDRLLLALLRLVAFAVRGLGQSDPALHSIAFSSLDAGSELLGLGFYASWRGRAIMDFGRKLLRMQTLQCCSRALAESAAGFAAGGASGQAAGGPVGEAANRAAGGAAGGEAAGGAADVAAGRAAGGASDVAAGEAADEPAGGTSGEGAGGAAGKAVGEAAAGAAGEAAGGEAAAGAAGEAAGGEAAAGAAVEAAGGSAEAAAGAQALQARRLDLLPFMKLSVFGGMLILALRLGDAVGPGNTARQLQQLQQLQRLFVRELAAAVRDSCVLEQFARWVLLVVLEEAAGRLNEGSASCPVRSIVLTLRDIIRMAPALEADGAAAPSLRKLLSGPCVRHLALSTGLAALCDADGGASHGLPPELLLHFPFLGCQELRGLPGREEVDRDAFVPMLRVLDASITAPAAPPQDWRSVAGLLRRVCLLAVESGRGRGQRVVLYEVVLYEVVYEVVLYEVVLYEVVLYEVVLYALEQLRRLIDEQRAGAAAGVAASAALAEAEVAWWRLGADVATHCVRWADLTDLGPLANLFNFELGPLPTNGVLPDAAPRCLSAPLAGGLLPLWERLLRRAGCGRVPEAALLMHMMCNKANYATILCLLAYGEQHRAAALVATWGKLLRTLAVPALLAQLTSGGAGADSPQTLLAYALIDCTQQLLLGVRGQLEARGYLDSSATGASVPQRQLARLLPCAVCEWLPPLARLAREGLPLLRQGALCGQPHPMPACAAGVVSCALAVVQWLPVLAGCSRAAPGQAQAQAAAPTVPTVPTASTAAPVPSGAAAGWRRFLLQEVGAVALLGAYCQDTMLTRDPGHSSQPGVTPALMQACYCVAAVCPADVRQAVLAAAAEAAAAGSSGGRRCEAGGGRRRGGRGGSGRGGGAGNSRAAAADLAGWSPQLLQLLAAELGLVRSDTANAAATIAAALARQAELWVAGGGEGGAELVWESMPRDPHDSGWAWTERAARALGSSPAEPARALLRTCANPACANLRHDSEASVELKACVQCGAVWHCGLECMAAHWQAGHREACVGRSPAAAADAAPLDPPPRAPAITRVRTLAL</sequence>
<evidence type="ECO:0000313" key="7">
    <source>
        <dbReference type="EMBL" id="PNH01433.1"/>
    </source>
</evidence>
<keyword evidence="1" id="KW-0479">Metal-binding</keyword>
<gene>
    <name evidence="7" type="ORF">TSOC_012678</name>
</gene>
<feature type="compositionally biased region" description="Low complexity" evidence="5">
    <location>
        <begin position="196"/>
        <end position="207"/>
    </location>
</feature>
<evidence type="ECO:0000256" key="3">
    <source>
        <dbReference type="ARBA" id="ARBA00022833"/>
    </source>
</evidence>
<accession>A0A2J7ZME0</accession>
<feature type="compositionally biased region" description="Gly residues" evidence="5">
    <location>
        <begin position="208"/>
        <end position="217"/>
    </location>
</feature>
<protein>
    <recommendedName>
        <fullName evidence="6">MYND-type domain-containing protein</fullName>
    </recommendedName>
</protein>
<dbReference type="OrthoDB" id="544200at2759"/>
<organism evidence="7 8">
    <name type="scientific">Tetrabaena socialis</name>
    <dbReference type="NCBI Taxonomy" id="47790"/>
    <lineage>
        <taxon>Eukaryota</taxon>
        <taxon>Viridiplantae</taxon>
        <taxon>Chlorophyta</taxon>
        <taxon>core chlorophytes</taxon>
        <taxon>Chlorophyceae</taxon>
        <taxon>CS clade</taxon>
        <taxon>Chlamydomonadales</taxon>
        <taxon>Tetrabaenaceae</taxon>
        <taxon>Tetrabaena</taxon>
    </lineage>
</organism>
<comment type="caution">
    <text evidence="7">The sequence shown here is derived from an EMBL/GenBank/DDBJ whole genome shotgun (WGS) entry which is preliminary data.</text>
</comment>
<keyword evidence="2 4" id="KW-0863">Zinc-finger</keyword>
<name>A0A2J7ZME0_9CHLO</name>
<dbReference type="PANTHER" id="PTHR40903:SF1">
    <property type="entry name" value="HYPHALLY REGULATED CELL WALL PROTEIN 3"/>
    <property type="match status" value="1"/>
</dbReference>
<dbReference type="PROSITE" id="PS50865">
    <property type="entry name" value="ZF_MYND_2"/>
    <property type="match status" value="1"/>
</dbReference>
<evidence type="ECO:0000256" key="5">
    <source>
        <dbReference type="SAM" id="MobiDB-lite"/>
    </source>
</evidence>
<feature type="domain" description="MYND-type" evidence="6">
    <location>
        <begin position="1043"/>
        <end position="1085"/>
    </location>
</feature>
<proteinExistence type="predicted"/>
<dbReference type="AlphaFoldDB" id="A0A2J7ZME0"/>
<reference evidence="7 8" key="1">
    <citation type="journal article" date="2017" name="Mol. Biol. Evol.">
        <title>The 4-celled Tetrabaena socialis nuclear genome reveals the essential components for genetic control of cell number at the origin of multicellularity in the volvocine lineage.</title>
        <authorList>
            <person name="Featherston J."/>
            <person name="Arakaki Y."/>
            <person name="Hanschen E.R."/>
            <person name="Ferris P.J."/>
            <person name="Michod R.E."/>
            <person name="Olson B.J.S.C."/>
            <person name="Nozaki H."/>
            <person name="Durand P.M."/>
        </authorList>
    </citation>
    <scope>NUCLEOTIDE SEQUENCE [LARGE SCALE GENOMIC DNA]</scope>
    <source>
        <strain evidence="7 8">NIES-571</strain>
    </source>
</reference>
<dbReference type="EMBL" id="PGGS01000897">
    <property type="protein sequence ID" value="PNH01433.1"/>
    <property type="molecule type" value="Genomic_DNA"/>
</dbReference>
<feature type="region of interest" description="Disordered" evidence="5">
    <location>
        <begin position="913"/>
        <end position="939"/>
    </location>
</feature>
<dbReference type="GO" id="GO:0008270">
    <property type="term" value="F:zinc ion binding"/>
    <property type="evidence" value="ECO:0007669"/>
    <property type="project" value="UniProtKB-KW"/>
</dbReference>
<evidence type="ECO:0000313" key="8">
    <source>
        <dbReference type="Proteomes" id="UP000236333"/>
    </source>
</evidence>
<keyword evidence="8" id="KW-1185">Reference proteome</keyword>
<feature type="compositionally biased region" description="Gly residues" evidence="5">
    <location>
        <begin position="929"/>
        <end position="939"/>
    </location>
</feature>